<dbReference type="FunFam" id="3.30.70.1170:FF:000002">
    <property type="entry name" value="Ribosomal RNA small subunit methyltransferase B"/>
    <property type="match status" value="1"/>
</dbReference>
<feature type="domain" description="SAM-dependent MTase RsmB/NOP-type" evidence="16">
    <location>
        <begin position="159"/>
        <end position="430"/>
    </location>
</feature>
<dbReference type="InterPro" id="IPR029063">
    <property type="entry name" value="SAM-dependent_MTases_sf"/>
</dbReference>
<evidence type="ECO:0000256" key="9">
    <source>
        <dbReference type="ARBA" id="ARBA00022691"/>
    </source>
</evidence>
<feature type="binding site" evidence="14">
    <location>
        <position position="272"/>
    </location>
    <ligand>
        <name>S-adenosyl-L-methionine</name>
        <dbReference type="ChEBI" id="CHEBI:59789"/>
    </ligand>
</feature>
<dbReference type="InterPro" id="IPR049560">
    <property type="entry name" value="MeTrfase_RsmB-F_NOP2_cat"/>
</dbReference>
<dbReference type="Proteomes" id="UP000578091">
    <property type="component" value="Unassembled WGS sequence"/>
</dbReference>
<dbReference type="Pfam" id="PF01029">
    <property type="entry name" value="NusB"/>
    <property type="match status" value="1"/>
</dbReference>
<dbReference type="GO" id="GO:0006355">
    <property type="term" value="P:regulation of DNA-templated transcription"/>
    <property type="evidence" value="ECO:0007669"/>
    <property type="project" value="InterPro"/>
</dbReference>
<evidence type="ECO:0000256" key="5">
    <source>
        <dbReference type="ARBA" id="ARBA00022490"/>
    </source>
</evidence>
<dbReference type="InterPro" id="IPR004573">
    <property type="entry name" value="rRNA_ssu_MeTfrase_B"/>
</dbReference>
<dbReference type="SUPFAM" id="SSF48013">
    <property type="entry name" value="NusB-like"/>
    <property type="match status" value="1"/>
</dbReference>
<dbReference type="RefSeq" id="WP_180679632.1">
    <property type="nucleotide sequence ID" value="NZ_JACCKA010000086.1"/>
</dbReference>
<keyword evidence="10 14" id="KW-0694">RNA-binding</keyword>
<evidence type="ECO:0000256" key="7">
    <source>
        <dbReference type="ARBA" id="ARBA00022603"/>
    </source>
</evidence>
<keyword evidence="8 14" id="KW-0808">Transferase</keyword>
<keyword evidence="6" id="KW-0698">rRNA processing</keyword>
<keyword evidence="5" id="KW-0963">Cytoplasm</keyword>
<dbReference type="Gene3D" id="3.30.70.1170">
    <property type="entry name" value="Sun protein, domain 3"/>
    <property type="match status" value="1"/>
</dbReference>
<dbReference type="FunFam" id="3.40.50.150:FF:000022">
    <property type="entry name" value="Ribosomal RNA small subunit methyltransferase B"/>
    <property type="match status" value="1"/>
</dbReference>
<keyword evidence="9 14" id="KW-0949">S-adenosyl-L-methionine</keyword>
<feature type="active site" description="Nucleophile" evidence="14">
    <location>
        <position position="372"/>
    </location>
</feature>
<dbReference type="Pfam" id="PF01189">
    <property type="entry name" value="Methyltr_RsmB-F"/>
    <property type="match status" value="1"/>
</dbReference>
<feature type="region of interest" description="Disordered" evidence="15">
    <location>
        <begin position="394"/>
        <end position="416"/>
    </location>
</feature>
<dbReference type="SUPFAM" id="SSF53335">
    <property type="entry name" value="S-adenosyl-L-methionine-dependent methyltransferases"/>
    <property type="match status" value="1"/>
</dbReference>
<dbReference type="PANTHER" id="PTHR22807:SF61">
    <property type="entry name" value="NOL1_NOP2_SUN FAMILY PROTEIN _ ANTITERMINATION NUSB DOMAIN-CONTAINING PROTEIN"/>
    <property type="match status" value="1"/>
</dbReference>
<evidence type="ECO:0000256" key="3">
    <source>
        <dbReference type="ARBA" id="ARBA00007494"/>
    </source>
</evidence>
<protein>
    <recommendedName>
        <fullName evidence="4">16S rRNA (cytosine(967)-C(5))-methyltransferase</fullName>
        <ecNumber evidence="4">2.1.1.176</ecNumber>
    </recommendedName>
    <alternativeName>
        <fullName evidence="11">16S rRNA m5C967 methyltransferase</fullName>
    </alternativeName>
    <alternativeName>
        <fullName evidence="12">rRNA (cytosine-C(5)-)-methyltransferase RsmB</fullName>
    </alternativeName>
</protein>
<dbReference type="PROSITE" id="PS51686">
    <property type="entry name" value="SAM_MT_RSMB_NOP"/>
    <property type="match status" value="1"/>
</dbReference>
<dbReference type="NCBIfam" id="TIGR00563">
    <property type="entry name" value="rsmB"/>
    <property type="match status" value="1"/>
</dbReference>
<dbReference type="Pfam" id="PF22458">
    <property type="entry name" value="RsmF-B_ferredox"/>
    <property type="match status" value="1"/>
</dbReference>
<evidence type="ECO:0000256" key="14">
    <source>
        <dbReference type="PROSITE-ProRule" id="PRU01023"/>
    </source>
</evidence>
<dbReference type="EMBL" id="JACCKA010000086">
    <property type="protein sequence ID" value="NZA27874.1"/>
    <property type="molecule type" value="Genomic_DNA"/>
</dbReference>
<dbReference type="InterPro" id="IPR018314">
    <property type="entry name" value="RsmB/NOL1/NOP2-like_CS"/>
</dbReference>
<dbReference type="InterPro" id="IPR035926">
    <property type="entry name" value="NusB-like_sf"/>
</dbReference>
<dbReference type="GO" id="GO:0009383">
    <property type="term" value="F:rRNA (cytosine-C5-)-methyltransferase activity"/>
    <property type="evidence" value="ECO:0007669"/>
    <property type="project" value="TreeGrafter"/>
</dbReference>
<evidence type="ECO:0000256" key="11">
    <source>
        <dbReference type="ARBA" id="ARBA00030399"/>
    </source>
</evidence>
<dbReference type="InterPro" id="IPR001678">
    <property type="entry name" value="MeTrfase_RsmB-F_NOP2_dom"/>
</dbReference>
<accession>A0A853JGK1</accession>
<dbReference type="CDD" id="cd02440">
    <property type="entry name" value="AdoMet_MTases"/>
    <property type="match status" value="1"/>
</dbReference>
<comment type="caution">
    <text evidence="17">The sequence shown here is derived from an EMBL/GenBank/DDBJ whole genome shotgun (WGS) entry which is preliminary data.</text>
</comment>
<dbReference type="GO" id="GO:0070475">
    <property type="term" value="P:rRNA base methylation"/>
    <property type="evidence" value="ECO:0007669"/>
    <property type="project" value="TreeGrafter"/>
</dbReference>
<reference evidence="17 18" key="1">
    <citation type="submission" date="2020-07" db="EMBL/GenBank/DDBJ databases">
        <title>Luteimonas sp. SJ-92.</title>
        <authorList>
            <person name="Huang X.-X."/>
            <person name="Xu L."/>
            <person name="Sun J.-Q."/>
        </authorList>
    </citation>
    <scope>NUCLEOTIDE SEQUENCE [LARGE SCALE GENOMIC DNA]</scope>
    <source>
        <strain evidence="17 18">SJ-92</strain>
    </source>
</reference>
<feature type="binding site" evidence="14">
    <location>
        <begin position="249"/>
        <end position="255"/>
    </location>
    <ligand>
        <name>S-adenosyl-L-methionine</name>
        <dbReference type="ChEBI" id="CHEBI:59789"/>
    </ligand>
</feature>
<dbReference type="GO" id="GO:0005829">
    <property type="term" value="C:cytosol"/>
    <property type="evidence" value="ECO:0007669"/>
    <property type="project" value="TreeGrafter"/>
</dbReference>
<organism evidence="17 18">
    <name type="scientific">Luteimonas salinisoli</name>
    <dbReference type="NCBI Taxonomy" id="2752307"/>
    <lineage>
        <taxon>Bacteria</taxon>
        <taxon>Pseudomonadati</taxon>
        <taxon>Pseudomonadota</taxon>
        <taxon>Gammaproteobacteria</taxon>
        <taxon>Lysobacterales</taxon>
        <taxon>Lysobacteraceae</taxon>
        <taxon>Luteimonas</taxon>
    </lineage>
</organism>
<comment type="catalytic activity">
    <reaction evidence="13">
        <text>cytidine(967) in 16S rRNA + S-adenosyl-L-methionine = 5-methylcytidine(967) in 16S rRNA + S-adenosyl-L-homocysteine + H(+)</text>
        <dbReference type="Rhea" id="RHEA:42748"/>
        <dbReference type="Rhea" id="RHEA-COMP:10219"/>
        <dbReference type="Rhea" id="RHEA-COMP:10220"/>
        <dbReference type="ChEBI" id="CHEBI:15378"/>
        <dbReference type="ChEBI" id="CHEBI:57856"/>
        <dbReference type="ChEBI" id="CHEBI:59789"/>
        <dbReference type="ChEBI" id="CHEBI:74483"/>
        <dbReference type="ChEBI" id="CHEBI:82748"/>
        <dbReference type="EC" id="2.1.1.176"/>
    </reaction>
</comment>
<dbReference type="Gene3D" id="3.40.50.150">
    <property type="entry name" value="Vaccinia Virus protein VP39"/>
    <property type="match status" value="1"/>
</dbReference>
<evidence type="ECO:0000256" key="13">
    <source>
        <dbReference type="ARBA" id="ARBA00047283"/>
    </source>
</evidence>
<dbReference type="GO" id="GO:0003723">
    <property type="term" value="F:RNA binding"/>
    <property type="evidence" value="ECO:0007669"/>
    <property type="project" value="UniProtKB-UniRule"/>
</dbReference>
<dbReference type="InterPro" id="IPR023267">
    <property type="entry name" value="RCMT"/>
</dbReference>
<dbReference type="InterPro" id="IPR006027">
    <property type="entry name" value="NusB_RsmB_TIM44"/>
</dbReference>
<comment type="function">
    <text evidence="1">Specifically methylates the cytosine at position 967 (m5C967) of 16S rRNA.</text>
</comment>
<comment type="subcellular location">
    <subcellularLocation>
        <location evidence="2">Cytoplasm</location>
    </subcellularLocation>
</comment>
<evidence type="ECO:0000313" key="18">
    <source>
        <dbReference type="Proteomes" id="UP000578091"/>
    </source>
</evidence>
<evidence type="ECO:0000256" key="12">
    <source>
        <dbReference type="ARBA" id="ARBA00031088"/>
    </source>
</evidence>
<name>A0A853JGK1_9GAMM</name>
<evidence type="ECO:0000313" key="17">
    <source>
        <dbReference type="EMBL" id="NZA27874.1"/>
    </source>
</evidence>
<gene>
    <name evidence="17" type="primary">rsmB</name>
    <name evidence="17" type="ORF">H0E84_15960</name>
</gene>
<evidence type="ECO:0000256" key="6">
    <source>
        <dbReference type="ARBA" id="ARBA00022552"/>
    </source>
</evidence>
<feature type="binding site" evidence="14">
    <location>
        <position position="319"/>
    </location>
    <ligand>
        <name>S-adenosyl-L-methionine</name>
        <dbReference type="ChEBI" id="CHEBI:59789"/>
    </ligand>
</feature>
<dbReference type="PANTHER" id="PTHR22807">
    <property type="entry name" value="NOP2 YEAST -RELATED NOL1/NOP2/FMU SUN DOMAIN-CONTAINING"/>
    <property type="match status" value="1"/>
</dbReference>
<dbReference type="AlphaFoldDB" id="A0A853JGK1"/>
<evidence type="ECO:0000256" key="4">
    <source>
        <dbReference type="ARBA" id="ARBA00012140"/>
    </source>
</evidence>
<dbReference type="PROSITE" id="PS01153">
    <property type="entry name" value="NOL1_NOP2_SUN"/>
    <property type="match status" value="1"/>
</dbReference>
<keyword evidence="18" id="KW-1185">Reference proteome</keyword>
<proteinExistence type="inferred from homology"/>
<dbReference type="EC" id="2.1.1.176" evidence="4"/>
<dbReference type="NCBIfam" id="NF008149">
    <property type="entry name" value="PRK10901.1"/>
    <property type="match status" value="1"/>
</dbReference>
<evidence type="ECO:0000256" key="1">
    <source>
        <dbReference type="ARBA" id="ARBA00002724"/>
    </source>
</evidence>
<keyword evidence="7 14" id="KW-0489">Methyltransferase</keyword>
<dbReference type="PRINTS" id="PR02008">
    <property type="entry name" value="RCMTFAMILY"/>
</dbReference>
<evidence type="ECO:0000256" key="15">
    <source>
        <dbReference type="SAM" id="MobiDB-lite"/>
    </source>
</evidence>
<feature type="binding site" evidence="14">
    <location>
        <position position="300"/>
    </location>
    <ligand>
        <name>S-adenosyl-L-methionine</name>
        <dbReference type="ChEBI" id="CHEBI:59789"/>
    </ligand>
</feature>
<comment type="similarity">
    <text evidence="3 14">Belongs to the class I-like SAM-binding methyltransferase superfamily. RsmB/NOP family.</text>
</comment>
<sequence>MSDGAGARVVAARVLDAVLHRGRSLRTELATALPTLPDLRDRALVEAICFAALRQRARYDTALDAWMARPLAARDRPLRALLHAGFAQLDPLGLPPHAAVAATVEAARSLGRAHQAGMVNALLRRAQREGLPPGDPAAAWPDWLQARLRADWPEDIDAIFAASATPAPLWLRVNRRHGDRHAYAARLREAGIEAAAAEGLDDALRVDAPLPVAALPGFAEGAVSVQDAAAQRVVDVLAPAPGARVLDACAAPGGKAAHLLERESSLRLTALDVDAARLQRVGETLARLVPDVSAVLQAADAAEPARWWDGVPFDAVLLDAPCSATGIVRRQPDVLLHRRARDLAALVALQARLLDALWQVLAPGGALVYATCSILREENADQVQAFLARTPDARAEDPGAACGRRDGPGRQRLPGEKGMDGFFLARLRRLPAG</sequence>
<evidence type="ECO:0000256" key="8">
    <source>
        <dbReference type="ARBA" id="ARBA00022679"/>
    </source>
</evidence>
<dbReference type="InterPro" id="IPR054728">
    <property type="entry name" value="RsmB-like_ferredoxin"/>
</dbReference>
<dbReference type="Gene3D" id="1.10.940.10">
    <property type="entry name" value="NusB-like"/>
    <property type="match status" value="1"/>
</dbReference>
<evidence type="ECO:0000259" key="16">
    <source>
        <dbReference type="PROSITE" id="PS51686"/>
    </source>
</evidence>
<evidence type="ECO:0000256" key="10">
    <source>
        <dbReference type="ARBA" id="ARBA00022884"/>
    </source>
</evidence>
<evidence type="ECO:0000256" key="2">
    <source>
        <dbReference type="ARBA" id="ARBA00004496"/>
    </source>
</evidence>